<dbReference type="Gene3D" id="3.20.20.80">
    <property type="entry name" value="Glycosidases"/>
    <property type="match status" value="2"/>
</dbReference>
<feature type="domain" description="GH18" evidence="12">
    <location>
        <begin position="1"/>
        <end position="375"/>
    </location>
</feature>
<comment type="similarity">
    <text evidence="2">Belongs to the glycosyl hydrolase 18 family. Chitinase class II subfamily.</text>
</comment>
<dbReference type="InParanoid" id="T1I577"/>
<dbReference type="SUPFAM" id="SSF54556">
    <property type="entry name" value="Chitinase insertion domain"/>
    <property type="match status" value="2"/>
</dbReference>
<dbReference type="SMART" id="SM00636">
    <property type="entry name" value="Glyco_18"/>
    <property type="match status" value="2"/>
</dbReference>
<name>T1I577_RHOPR</name>
<dbReference type="AlphaFoldDB" id="T1I577"/>
<dbReference type="EnsemblMetazoa" id="RPRC011446-RA">
    <property type="protein sequence ID" value="RPRC011446-PA"/>
    <property type="gene ID" value="RPRC011446"/>
</dbReference>
<reference evidence="13" key="1">
    <citation type="submission" date="2015-05" db="UniProtKB">
        <authorList>
            <consortium name="EnsemblMetazoa"/>
        </authorList>
    </citation>
    <scope>IDENTIFICATION</scope>
</reference>
<keyword evidence="9" id="KW-0119">Carbohydrate metabolism</keyword>
<keyword evidence="4" id="KW-0147">Chitin-binding</keyword>
<dbReference type="EMBL" id="ACPB03005261">
    <property type="status" value="NOT_ANNOTATED_CDS"/>
    <property type="molecule type" value="Genomic_DNA"/>
</dbReference>
<evidence type="ECO:0000259" key="12">
    <source>
        <dbReference type="PROSITE" id="PS51910"/>
    </source>
</evidence>
<keyword evidence="8" id="KW-1015">Disulfide bond</keyword>
<protein>
    <recommendedName>
        <fullName evidence="3">chitinase</fullName>
        <ecNumber evidence="3">3.2.1.14</ecNumber>
    </recommendedName>
</protein>
<dbReference type="InterPro" id="IPR050314">
    <property type="entry name" value="Glycosyl_Hydrlase_18"/>
</dbReference>
<dbReference type="EMBL" id="ACPB03005260">
    <property type="status" value="NOT_ANNOTATED_CDS"/>
    <property type="molecule type" value="Genomic_DNA"/>
</dbReference>
<evidence type="ECO:0000256" key="9">
    <source>
        <dbReference type="ARBA" id="ARBA00023277"/>
    </source>
</evidence>
<keyword evidence="5" id="KW-0732">Signal</keyword>
<keyword evidence="10" id="KW-0326">Glycosidase</keyword>
<dbReference type="eggNOG" id="KOG2806">
    <property type="taxonomic scope" value="Eukaryota"/>
</dbReference>
<dbReference type="GO" id="GO:0005576">
    <property type="term" value="C:extracellular region"/>
    <property type="evidence" value="ECO:0007669"/>
    <property type="project" value="TreeGrafter"/>
</dbReference>
<evidence type="ECO:0000313" key="14">
    <source>
        <dbReference type="Proteomes" id="UP000015103"/>
    </source>
</evidence>
<dbReference type="HOGENOM" id="CLU_010844_1_0_1"/>
<accession>T1I577</accession>
<feature type="domain" description="GH18" evidence="12">
    <location>
        <begin position="434"/>
        <end position="796"/>
    </location>
</feature>
<dbReference type="Proteomes" id="UP000015103">
    <property type="component" value="Unassembled WGS sequence"/>
</dbReference>
<keyword evidence="7" id="KW-0146">Chitin degradation</keyword>
<dbReference type="SUPFAM" id="SSF51445">
    <property type="entry name" value="(Trans)glycosidases"/>
    <property type="match status" value="2"/>
</dbReference>
<keyword evidence="11" id="KW-0624">Polysaccharide degradation</keyword>
<proteinExistence type="inferred from homology"/>
<evidence type="ECO:0000256" key="3">
    <source>
        <dbReference type="ARBA" id="ARBA00012729"/>
    </source>
</evidence>
<dbReference type="GO" id="GO:0000272">
    <property type="term" value="P:polysaccharide catabolic process"/>
    <property type="evidence" value="ECO:0007669"/>
    <property type="project" value="UniProtKB-KW"/>
</dbReference>
<dbReference type="InterPro" id="IPR001223">
    <property type="entry name" value="Glyco_hydro18_cat"/>
</dbReference>
<dbReference type="PANTHER" id="PTHR11177:SF399">
    <property type="entry name" value="CHITINASE 6, ISOFORM C"/>
    <property type="match status" value="1"/>
</dbReference>
<evidence type="ECO:0000313" key="13">
    <source>
        <dbReference type="EnsemblMetazoa" id="RPRC011446-PA"/>
    </source>
</evidence>
<evidence type="ECO:0000256" key="1">
    <source>
        <dbReference type="ARBA" id="ARBA00000822"/>
    </source>
</evidence>
<dbReference type="InterPro" id="IPR017853">
    <property type="entry name" value="GH"/>
</dbReference>
<evidence type="ECO:0000256" key="5">
    <source>
        <dbReference type="ARBA" id="ARBA00022729"/>
    </source>
</evidence>
<sequence>KIVCYYTDWSVYRPGNAMFSPRSIHPNICTHLIYAFAKFSDDGGIAPFDEWQDITRKGYSEFNEVKALNENIRTLLAIGGWTEGSARFSRTAATPDRRSKFADSVVEFLRLHNFDGINLDWQFPGFREGSREEDFENYVELVKDLRMTFENESITTNQPRLLVTMSVPSELEYIEKGYDLLNLQRYADFINILCYDYHLSYDPFVNHHAPLYPLPEETGDHPNAKLNQSTITYLLDKGVRREILNLGIPTFGRTFILEDPENNGLGAPAKGQGVEGEATRERGYKAYYEVCKDIRNDNWTIVYVNRSALGPYAYKGENWVGYDDEFSVRRKAEYARDIGLGGIMFWTIDDDDFRGECGTRGNPLIKAAREALLARPSSPMPTINVTRMAPTPPTQMPTLAPSPPTIPPQQMPPIMTPPQQMPPIMSPPQQMPPIIIVCYYTNWSPYRPVAKFTPASIDPNVCTHLIYAFATFSNNFGLVPTDEYQDITNNFNSLKEKNVNLKTLISLGGTSEGSARFSKMVESEEKINYFIKSAIEFLRKYNFDGINLDWQFPTIGYGSKKEDMANYVKLTQALKEGFENEAKLTNKTSLLLTICLPSEIEYIEQGYDLNLQNYVDFFNILTYDYHRSNEGNVSHHAPLYPLQQEISANINTNLNADSTIQHLLKKGLKSDKLNLGIPTYGRNYKLDNVDKHDIGAPSKGNQGSKEFTITNRIIKTEFQICKTTKEQNWTVVHVNESSIMPYTFKGEDWIGFDDEESVQAKGEYARKHNLGGIMFWTLDYDDFNGECGNGKFPLIN</sequence>
<dbReference type="PANTHER" id="PTHR11177">
    <property type="entry name" value="CHITINASE"/>
    <property type="match status" value="1"/>
</dbReference>
<comment type="catalytic activity">
    <reaction evidence="1">
        <text>Random endo-hydrolysis of N-acetyl-beta-D-glucosaminide (1-&gt;4)-beta-linkages in chitin and chitodextrins.</text>
        <dbReference type="EC" id="3.2.1.14"/>
    </reaction>
</comment>
<evidence type="ECO:0000256" key="2">
    <source>
        <dbReference type="ARBA" id="ARBA00009121"/>
    </source>
</evidence>
<evidence type="ECO:0000256" key="11">
    <source>
        <dbReference type="ARBA" id="ARBA00023326"/>
    </source>
</evidence>
<dbReference type="STRING" id="13249.T1I577"/>
<evidence type="ECO:0000256" key="7">
    <source>
        <dbReference type="ARBA" id="ARBA00023024"/>
    </source>
</evidence>
<evidence type="ECO:0000256" key="4">
    <source>
        <dbReference type="ARBA" id="ARBA00022669"/>
    </source>
</evidence>
<dbReference type="GO" id="GO:0008061">
    <property type="term" value="F:chitin binding"/>
    <property type="evidence" value="ECO:0007669"/>
    <property type="project" value="UniProtKB-KW"/>
</dbReference>
<keyword evidence="14" id="KW-1185">Reference proteome</keyword>
<dbReference type="OMA" id="LLCYWAS"/>
<organism evidence="13 14">
    <name type="scientific">Rhodnius prolixus</name>
    <name type="common">Triatomid bug</name>
    <dbReference type="NCBI Taxonomy" id="13249"/>
    <lineage>
        <taxon>Eukaryota</taxon>
        <taxon>Metazoa</taxon>
        <taxon>Ecdysozoa</taxon>
        <taxon>Arthropoda</taxon>
        <taxon>Hexapoda</taxon>
        <taxon>Insecta</taxon>
        <taxon>Pterygota</taxon>
        <taxon>Neoptera</taxon>
        <taxon>Paraneoptera</taxon>
        <taxon>Hemiptera</taxon>
        <taxon>Heteroptera</taxon>
        <taxon>Panheteroptera</taxon>
        <taxon>Cimicomorpha</taxon>
        <taxon>Reduviidae</taxon>
        <taxon>Triatominae</taxon>
        <taxon>Rhodnius</taxon>
    </lineage>
</organism>
<dbReference type="FunFam" id="3.20.20.80:FF:000007">
    <property type="entry name" value="Acidic mammalian chitinase"/>
    <property type="match status" value="2"/>
</dbReference>
<dbReference type="FunFam" id="3.10.50.10:FF:000004">
    <property type="entry name" value="Chitinase 5"/>
    <property type="match status" value="1"/>
</dbReference>
<dbReference type="EC" id="3.2.1.14" evidence="3"/>
<evidence type="ECO:0000256" key="10">
    <source>
        <dbReference type="ARBA" id="ARBA00023295"/>
    </source>
</evidence>
<dbReference type="PROSITE" id="PS51910">
    <property type="entry name" value="GH18_2"/>
    <property type="match status" value="2"/>
</dbReference>
<evidence type="ECO:0000256" key="8">
    <source>
        <dbReference type="ARBA" id="ARBA00023157"/>
    </source>
</evidence>
<dbReference type="Pfam" id="PF00704">
    <property type="entry name" value="Glyco_hydro_18"/>
    <property type="match status" value="2"/>
</dbReference>
<evidence type="ECO:0000256" key="6">
    <source>
        <dbReference type="ARBA" id="ARBA00022801"/>
    </source>
</evidence>
<dbReference type="GO" id="GO:0008843">
    <property type="term" value="F:endochitinase activity"/>
    <property type="evidence" value="ECO:0007669"/>
    <property type="project" value="UniProtKB-EC"/>
</dbReference>
<dbReference type="GO" id="GO:0006032">
    <property type="term" value="P:chitin catabolic process"/>
    <property type="evidence" value="ECO:0007669"/>
    <property type="project" value="UniProtKB-KW"/>
</dbReference>
<keyword evidence="6" id="KW-0378">Hydrolase</keyword>
<dbReference type="InterPro" id="IPR029070">
    <property type="entry name" value="Chitinase_insertion_sf"/>
</dbReference>
<dbReference type="InterPro" id="IPR011583">
    <property type="entry name" value="Chitinase_II/V-like_cat"/>
</dbReference>
<dbReference type="Gene3D" id="3.10.50.10">
    <property type="match status" value="2"/>
</dbReference>
<dbReference type="VEuPathDB" id="VectorBase:RPRC011446"/>